<keyword evidence="1" id="KW-0732">Signal</keyword>
<protein>
    <recommendedName>
        <fullName evidence="4">Secreted protein</fullName>
    </recommendedName>
</protein>
<feature type="chain" id="PRO_5034616947" description="Secreted protein" evidence="1">
    <location>
        <begin position="27"/>
        <end position="97"/>
    </location>
</feature>
<accession>A0A8E2QET8</accession>
<dbReference type="Proteomes" id="UP000235881">
    <property type="component" value="Unassembled WGS sequence"/>
</dbReference>
<reference evidence="2 3" key="1">
    <citation type="submission" date="2018-01" db="EMBL/GenBank/DDBJ databases">
        <title>Denitrification phenotypes of diverse strains of Pseudomonas stutzeri.</title>
        <authorList>
            <person name="Milligan D.A."/>
            <person name="Bergaust L."/>
            <person name="Bakken L.R."/>
            <person name="Frostegard A."/>
        </authorList>
    </citation>
    <scope>NUCLEOTIDE SEQUENCE [LARGE SCALE GENOMIC DNA]</scope>
    <source>
        <strain evidence="2 3">DSM 50238</strain>
    </source>
</reference>
<feature type="signal peptide" evidence="1">
    <location>
        <begin position="1"/>
        <end position="26"/>
    </location>
</feature>
<evidence type="ECO:0000256" key="1">
    <source>
        <dbReference type="SAM" id="SignalP"/>
    </source>
</evidence>
<evidence type="ECO:0000313" key="2">
    <source>
        <dbReference type="EMBL" id="PNF76835.1"/>
    </source>
</evidence>
<gene>
    <name evidence="2" type="ORF">CXK95_10580</name>
</gene>
<organism evidence="2 3">
    <name type="scientific">Stutzerimonas degradans</name>
    <dbReference type="NCBI Taxonomy" id="2968968"/>
    <lineage>
        <taxon>Bacteria</taxon>
        <taxon>Pseudomonadati</taxon>
        <taxon>Pseudomonadota</taxon>
        <taxon>Gammaproteobacteria</taxon>
        <taxon>Pseudomonadales</taxon>
        <taxon>Pseudomonadaceae</taxon>
        <taxon>Stutzerimonas</taxon>
    </lineage>
</organism>
<sequence length="97" mass="10464">MNTAKQWMKAGRTLGLVLLTVQTAHAEPRQVTSPAATRCIGVAVYESAVKTPPRAACLRSQPLRAIAIPAPPAVRLIAEPAVQPYLPSTPDTRRYSF</sequence>
<evidence type="ECO:0008006" key="4">
    <source>
        <dbReference type="Google" id="ProtNLM"/>
    </source>
</evidence>
<name>A0A8E2QET8_9GAMM</name>
<comment type="caution">
    <text evidence="2">The sequence shown here is derived from an EMBL/GenBank/DDBJ whole genome shotgun (WGS) entry which is preliminary data.</text>
</comment>
<keyword evidence="3" id="KW-1185">Reference proteome</keyword>
<dbReference type="RefSeq" id="WP_102828592.1">
    <property type="nucleotide sequence ID" value="NZ_CP065721.1"/>
</dbReference>
<dbReference type="AlphaFoldDB" id="A0A8E2QET8"/>
<evidence type="ECO:0000313" key="3">
    <source>
        <dbReference type="Proteomes" id="UP000235881"/>
    </source>
</evidence>
<dbReference type="EMBL" id="POUK01000003">
    <property type="protein sequence ID" value="PNF76835.1"/>
    <property type="molecule type" value="Genomic_DNA"/>
</dbReference>
<proteinExistence type="predicted"/>